<feature type="domain" description="Polymerase/histidinol phosphatase N-terminal" evidence="1">
    <location>
        <begin position="5"/>
        <end position="79"/>
    </location>
</feature>
<dbReference type="GO" id="GO:0008270">
    <property type="term" value="F:zinc ion binding"/>
    <property type="evidence" value="ECO:0007669"/>
    <property type="project" value="TreeGrafter"/>
</dbReference>
<dbReference type="SMART" id="SM00481">
    <property type="entry name" value="POLIIIAc"/>
    <property type="match status" value="1"/>
</dbReference>
<dbReference type="PANTHER" id="PTHR36928:SF1">
    <property type="entry name" value="PHOSPHATASE YCDX-RELATED"/>
    <property type="match status" value="1"/>
</dbReference>
<dbReference type="PANTHER" id="PTHR36928">
    <property type="entry name" value="PHOSPHATASE YCDX-RELATED"/>
    <property type="match status" value="1"/>
</dbReference>
<dbReference type="Proteomes" id="UP000568877">
    <property type="component" value="Unassembled WGS sequence"/>
</dbReference>
<evidence type="ECO:0000313" key="3">
    <source>
        <dbReference type="Proteomes" id="UP000568877"/>
    </source>
</evidence>
<dbReference type="Pfam" id="PF02811">
    <property type="entry name" value="PHP"/>
    <property type="match status" value="1"/>
</dbReference>
<dbReference type="InterPro" id="IPR003141">
    <property type="entry name" value="Pol/His_phosphatase_N"/>
</dbReference>
<dbReference type="SUPFAM" id="SSF89550">
    <property type="entry name" value="PHP domain-like"/>
    <property type="match status" value="1"/>
</dbReference>
<comment type="caution">
    <text evidence="2">The sequence shown here is derived from an EMBL/GenBank/DDBJ whole genome shotgun (WGS) entry which is preliminary data.</text>
</comment>
<organism evidence="2 3">
    <name type="scientific">Candidatus Hakubella thermalkaliphila</name>
    <dbReference type="NCBI Taxonomy" id="2754717"/>
    <lineage>
        <taxon>Bacteria</taxon>
        <taxon>Bacillati</taxon>
        <taxon>Actinomycetota</taxon>
        <taxon>Actinomycetota incertae sedis</taxon>
        <taxon>Candidatus Hakubellales</taxon>
        <taxon>Candidatus Hakubellaceae</taxon>
        <taxon>Candidatus Hakubella</taxon>
    </lineage>
</organism>
<dbReference type="InterPro" id="IPR004013">
    <property type="entry name" value="PHP_dom"/>
</dbReference>
<dbReference type="CDD" id="cd07437">
    <property type="entry name" value="PHP_HisPPase_Ycdx_like"/>
    <property type="match status" value="1"/>
</dbReference>
<dbReference type="GO" id="GO:0042578">
    <property type="term" value="F:phosphoric ester hydrolase activity"/>
    <property type="evidence" value="ECO:0007669"/>
    <property type="project" value="TreeGrafter"/>
</dbReference>
<dbReference type="Gene3D" id="3.20.20.140">
    <property type="entry name" value="Metal-dependent hydrolases"/>
    <property type="match status" value="1"/>
</dbReference>
<reference evidence="2 3" key="1">
    <citation type="journal article" date="2020" name="Front. Microbiol.">
        <title>Single-cell genomics of novel Actinobacteria with the Wood-Ljungdahl pathway discovered in a serpentinizing system.</title>
        <authorList>
            <person name="Merino N."/>
            <person name="Kawai M."/>
            <person name="Boyd E.S."/>
            <person name="Colman D.R."/>
            <person name="McGlynn S.E."/>
            <person name="Nealson K.H."/>
            <person name="Kurokawa K."/>
            <person name="Hongoh Y."/>
        </authorList>
    </citation>
    <scope>NUCLEOTIDE SEQUENCE [LARGE SCALE GENOMIC DNA]</scope>
    <source>
        <strain evidence="2 3">S42</strain>
    </source>
</reference>
<dbReference type="EMBL" id="BLSA01000094">
    <property type="protein sequence ID" value="GFP32531.1"/>
    <property type="molecule type" value="Genomic_DNA"/>
</dbReference>
<protein>
    <submittedName>
        <fullName evidence="2">Putative hydrolase</fullName>
    </submittedName>
</protein>
<dbReference type="NCBIfam" id="NF006702">
    <property type="entry name" value="PRK09248.1"/>
    <property type="match status" value="1"/>
</dbReference>
<sequence length="249" mass="27227">MRILADLHVHTLASGHAYSTIEEIAAAAAAKQLELVAITDHGPAMPGGPHEYYFGNLWVLPAEVGGVTILRGAEVNILDEHGRLDLPEVLLKQLDIVLVGLHNVCTKILCRERNTRALVYAMQNQYVDIVVHPGNPDFPIVLEEVVIAAKQLGKALEINNSSFFVRQGSSESCLEIAHLAKRHDVLISISSDAHYATDVGKLERALALVLQAGVSEDNILNLNAERVKRFLASRGKARFARGEAERGFF</sequence>
<dbReference type="InterPro" id="IPR016195">
    <property type="entry name" value="Pol/histidinol_Pase-like"/>
</dbReference>
<keyword evidence="2" id="KW-0378">Hydrolase</keyword>
<evidence type="ECO:0000313" key="2">
    <source>
        <dbReference type="EMBL" id="GFP32531.1"/>
    </source>
</evidence>
<evidence type="ECO:0000259" key="1">
    <source>
        <dbReference type="SMART" id="SM00481"/>
    </source>
</evidence>
<dbReference type="InterPro" id="IPR050243">
    <property type="entry name" value="PHP_phosphatase"/>
</dbReference>
<dbReference type="GO" id="GO:0005829">
    <property type="term" value="C:cytosol"/>
    <property type="evidence" value="ECO:0007669"/>
    <property type="project" value="TreeGrafter"/>
</dbReference>
<accession>A0A6V8PNN7</accession>
<dbReference type="AlphaFoldDB" id="A0A6V8PNN7"/>
<gene>
    <name evidence="2" type="ORF">HKBW3S42_00835</name>
</gene>
<name>A0A6V8PNN7_9ACTN</name>
<proteinExistence type="predicted"/>